<dbReference type="PROSITE" id="PS50956">
    <property type="entry name" value="HTH_ASNC_2"/>
    <property type="match status" value="1"/>
</dbReference>
<dbReference type="Pfam" id="PF13404">
    <property type="entry name" value="HTH_AsnC-type"/>
    <property type="match status" value="1"/>
</dbReference>
<dbReference type="GO" id="GO:0005829">
    <property type="term" value="C:cytosol"/>
    <property type="evidence" value="ECO:0007669"/>
    <property type="project" value="TreeGrafter"/>
</dbReference>
<evidence type="ECO:0000313" key="6">
    <source>
        <dbReference type="Proteomes" id="UP000215441"/>
    </source>
</evidence>
<evidence type="ECO:0000256" key="3">
    <source>
        <dbReference type="ARBA" id="ARBA00023163"/>
    </source>
</evidence>
<evidence type="ECO:0000313" key="5">
    <source>
        <dbReference type="EMBL" id="OYD48964.1"/>
    </source>
</evidence>
<dbReference type="SUPFAM" id="SSF54909">
    <property type="entry name" value="Dimeric alpha+beta barrel"/>
    <property type="match status" value="1"/>
</dbReference>
<accession>A0A235EIY5</accession>
<evidence type="ECO:0000256" key="2">
    <source>
        <dbReference type="ARBA" id="ARBA00023125"/>
    </source>
</evidence>
<name>A0A235EIY5_9BURK</name>
<organism evidence="5 6">
    <name type="scientific">Acidovorax kalamii</name>
    <dbReference type="NCBI Taxonomy" id="2004485"/>
    <lineage>
        <taxon>Bacteria</taxon>
        <taxon>Pseudomonadati</taxon>
        <taxon>Pseudomonadota</taxon>
        <taxon>Betaproteobacteria</taxon>
        <taxon>Burkholderiales</taxon>
        <taxon>Comamonadaceae</taxon>
        <taxon>Acidovorax</taxon>
    </lineage>
</organism>
<dbReference type="InterPro" id="IPR011008">
    <property type="entry name" value="Dimeric_a/b-barrel"/>
</dbReference>
<dbReference type="PRINTS" id="PR00033">
    <property type="entry name" value="HTHASNC"/>
</dbReference>
<dbReference type="InterPro" id="IPR036388">
    <property type="entry name" value="WH-like_DNA-bd_sf"/>
</dbReference>
<dbReference type="InterPro" id="IPR019887">
    <property type="entry name" value="Tscrpt_reg_AsnC/Lrp_C"/>
</dbReference>
<dbReference type="Pfam" id="PF01037">
    <property type="entry name" value="AsnC_trans_reg"/>
    <property type="match status" value="1"/>
</dbReference>
<proteinExistence type="predicted"/>
<keyword evidence="3" id="KW-0804">Transcription</keyword>
<dbReference type="PANTHER" id="PTHR30154">
    <property type="entry name" value="LEUCINE-RESPONSIVE REGULATORY PROTEIN"/>
    <property type="match status" value="1"/>
</dbReference>
<feature type="domain" description="HTH asnC-type" evidence="4">
    <location>
        <begin position="14"/>
        <end position="75"/>
    </location>
</feature>
<evidence type="ECO:0000259" key="4">
    <source>
        <dbReference type="PROSITE" id="PS50956"/>
    </source>
</evidence>
<dbReference type="AlphaFoldDB" id="A0A235EIY5"/>
<dbReference type="OrthoDB" id="5476at2"/>
<dbReference type="SUPFAM" id="SSF46785">
    <property type="entry name" value="Winged helix' DNA-binding domain"/>
    <property type="match status" value="1"/>
</dbReference>
<dbReference type="Proteomes" id="UP000215441">
    <property type="component" value="Unassembled WGS sequence"/>
</dbReference>
<keyword evidence="6" id="KW-1185">Reference proteome</keyword>
<keyword evidence="1" id="KW-0805">Transcription regulation</keyword>
<dbReference type="InterPro" id="IPR019888">
    <property type="entry name" value="Tscrpt_reg_AsnC-like"/>
</dbReference>
<comment type="caution">
    <text evidence="5">The sequence shown here is derived from an EMBL/GenBank/DDBJ whole genome shotgun (WGS) entry which is preliminary data.</text>
</comment>
<dbReference type="GO" id="GO:0043200">
    <property type="term" value="P:response to amino acid"/>
    <property type="evidence" value="ECO:0007669"/>
    <property type="project" value="TreeGrafter"/>
</dbReference>
<dbReference type="InterPro" id="IPR000485">
    <property type="entry name" value="AsnC-type_HTH_dom"/>
</dbReference>
<dbReference type="GO" id="GO:0043565">
    <property type="term" value="F:sequence-specific DNA binding"/>
    <property type="evidence" value="ECO:0007669"/>
    <property type="project" value="InterPro"/>
</dbReference>
<dbReference type="InterPro" id="IPR036390">
    <property type="entry name" value="WH_DNA-bd_sf"/>
</dbReference>
<keyword evidence="2" id="KW-0238">DNA-binding</keyword>
<evidence type="ECO:0000256" key="1">
    <source>
        <dbReference type="ARBA" id="ARBA00023015"/>
    </source>
</evidence>
<dbReference type="EMBL" id="NOIG01000011">
    <property type="protein sequence ID" value="OYD48964.1"/>
    <property type="molecule type" value="Genomic_DNA"/>
</dbReference>
<dbReference type="Gene3D" id="3.30.70.920">
    <property type="match status" value="1"/>
</dbReference>
<dbReference type="Gene3D" id="1.10.10.10">
    <property type="entry name" value="Winged helix-like DNA-binding domain superfamily/Winged helix DNA-binding domain"/>
    <property type="match status" value="1"/>
</dbReference>
<gene>
    <name evidence="5" type="ORF">CBY09_19395</name>
</gene>
<reference evidence="5 6" key="1">
    <citation type="submission" date="2017-07" db="EMBL/GenBank/DDBJ databases">
        <title>Acidovorax KNDSW TSA 6 genome sequence and assembly.</title>
        <authorList>
            <person name="Mayilraj S."/>
        </authorList>
    </citation>
    <scope>NUCLEOTIDE SEQUENCE [LARGE SCALE GENOMIC DNA]</scope>
    <source>
        <strain evidence="5 6">KNDSW-TSA6</strain>
    </source>
</reference>
<sequence length="158" mass="17034">MTFTPATPNAPPTLDATDRQLLSLLQANAREGTAQLARKLGLARTTVVARIARLERSGVVAGYGVRLGARLDATTVRAWCSISVLPKAAPAVLRALEAMAEVEEVSAVSGPFDYLVFLRCTSHEQLDTLLDRVGQLDGVHQTQTSIVLSRKIDRRQVG</sequence>
<protein>
    <submittedName>
        <fullName evidence="5">AsnC family transcriptional regulator</fullName>
    </submittedName>
</protein>
<dbReference type="SMART" id="SM00344">
    <property type="entry name" value="HTH_ASNC"/>
    <property type="match status" value="1"/>
</dbReference>
<dbReference type="PANTHER" id="PTHR30154:SF53">
    <property type="entry name" value="HTH-TYPE TRANSCRIPTIONAL REGULATOR LRPC"/>
    <property type="match status" value="1"/>
</dbReference>